<evidence type="ECO:0000313" key="1">
    <source>
        <dbReference type="EMBL" id="ARU94601.1"/>
    </source>
</evidence>
<protein>
    <recommendedName>
        <fullName evidence="5">DUF2116 family Zn-ribbon domain-containing protein</fullName>
    </recommendedName>
</protein>
<dbReference type="EMBL" id="CP015581">
    <property type="protein sequence ID" value="ARU98639.1"/>
    <property type="molecule type" value="Genomic_DNA"/>
</dbReference>
<dbReference type="EMBL" id="CP015579">
    <property type="protein sequence ID" value="ARU94601.1"/>
    <property type="molecule type" value="Genomic_DNA"/>
</dbReference>
<dbReference type="Proteomes" id="UP000195814">
    <property type="component" value="Chromosome"/>
</dbReference>
<name>A0A1Y0LLX2_TATCI</name>
<accession>A0A1Y0LLX2</accession>
<dbReference type="OrthoDB" id="6271876at2"/>
<evidence type="ECO:0000313" key="3">
    <source>
        <dbReference type="Proteomes" id="UP000195729"/>
    </source>
</evidence>
<evidence type="ECO:0008006" key="5">
    <source>
        <dbReference type="Google" id="ProtNLM"/>
    </source>
</evidence>
<organism evidence="1 4">
    <name type="scientific">Tatumella citrea</name>
    <name type="common">Pantoea citrea</name>
    <dbReference type="NCBI Taxonomy" id="53336"/>
    <lineage>
        <taxon>Bacteria</taxon>
        <taxon>Pseudomonadati</taxon>
        <taxon>Pseudomonadota</taxon>
        <taxon>Gammaproteobacteria</taxon>
        <taxon>Enterobacterales</taxon>
        <taxon>Erwiniaceae</taxon>
        <taxon>Tatumella</taxon>
    </lineage>
</organism>
<proteinExistence type="predicted"/>
<dbReference type="AlphaFoldDB" id="A0A1Y0LLX2"/>
<dbReference type="RefSeq" id="WP_087488972.1">
    <property type="nucleotide sequence ID" value="NZ_CP015579.1"/>
</dbReference>
<evidence type="ECO:0000313" key="2">
    <source>
        <dbReference type="EMBL" id="ARU98639.1"/>
    </source>
</evidence>
<keyword evidence="3" id="KW-1185">Reference proteome</keyword>
<dbReference type="Proteomes" id="UP000195729">
    <property type="component" value="Chromosome"/>
</dbReference>
<evidence type="ECO:0000313" key="4">
    <source>
        <dbReference type="Proteomes" id="UP000195814"/>
    </source>
</evidence>
<dbReference type="KEGG" id="tci:A7K98_13025"/>
<sequence length="70" mass="8103">MTHADPLDQASELEHQQLQIAMANRPLPKPFIGKCYNCDAKINKGHYCDIYCREDSEKHERANAFNLKNK</sequence>
<reference evidence="3 4" key="1">
    <citation type="submission" date="2016-05" db="EMBL/GenBank/DDBJ databases">
        <title>Complete genome sequence of two 2,5-diketo-D-glunonic acid producing strain Tatumella citrea.</title>
        <authorList>
            <person name="Duan C."/>
            <person name="Yang J."/>
            <person name="Yang S."/>
        </authorList>
    </citation>
    <scope>NUCLEOTIDE SEQUENCE [LARGE SCALE GENOMIC DNA]</scope>
    <source>
        <strain evidence="2 3">ATCC 39140</strain>
        <strain evidence="1 4">DSM 13699</strain>
    </source>
</reference>
<gene>
    <name evidence="1" type="ORF">A7K98_13025</name>
    <name evidence="2" type="ORF">A7K99_13015</name>
</gene>